<dbReference type="STRING" id="137658.SAMN05216186_1186"/>
<dbReference type="SUPFAM" id="SSF52200">
    <property type="entry name" value="Toll/Interleukin receptor TIR domain"/>
    <property type="match status" value="1"/>
</dbReference>
<accession>A0A1G9IYY4</accession>
<evidence type="ECO:0000313" key="2">
    <source>
        <dbReference type="Proteomes" id="UP000198706"/>
    </source>
</evidence>
<proteinExistence type="predicted"/>
<name>A0A1G9IYY4_9PSED</name>
<sequence length="192" mass="21786">MAFFTKSEARAAAVGARGYRTAQAVLTATMESYKPREEFDIFLSHSLDDSDLVLGMMLLLQKQGLKVYVDWVVDKKLDRNSVGKETAAVLRERMKSSRSMMYIATGNSSGSKWMPWELGFFDGHKPGQVAILPLLDSENQSFEGQEYLGLYPVVTKKLENYVTYHFVEDRGNQWSNLKSFASGAPSWQRYSR</sequence>
<keyword evidence="2" id="KW-1185">Reference proteome</keyword>
<dbReference type="RefSeq" id="WP_084338428.1">
    <property type="nucleotide sequence ID" value="NZ_FNFD01000018.1"/>
</dbReference>
<reference evidence="1 2" key="1">
    <citation type="submission" date="2016-10" db="EMBL/GenBank/DDBJ databases">
        <authorList>
            <person name="de Groot N.N."/>
        </authorList>
    </citation>
    <scope>NUCLEOTIDE SEQUENCE [LARGE SCALE GENOMIC DNA]</scope>
    <source>
        <strain evidence="1 2">JCM 21544</strain>
    </source>
</reference>
<dbReference type="Proteomes" id="UP000198706">
    <property type="component" value="Unassembled WGS sequence"/>
</dbReference>
<gene>
    <name evidence="1" type="ORF">SAMN05216186_1186</name>
</gene>
<organism evidence="1 2">
    <name type="scientific">Pseudomonas indica</name>
    <dbReference type="NCBI Taxonomy" id="137658"/>
    <lineage>
        <taxon>Bacteria</taxon>
        <taxon>Pseudomonadati</taxon>
        <taxon>Pseudomonadota</taxon>
        <taxon>Gammaproteobacteria</taxon>
        <taxon>Pseudomonadales</taxon>
        <taxon>Pseudomonadaceae</taxon>
        <taxon>Pseudomonas</taxon>
    </lineage>
</organism>
<evidence type="ECO:0000313" key="1">
    <source>
        <dbReference type="EMBL" id="SDL30420.1"/>
    </source>
</evidence>
<protein>
    <submittedName>
        <fullName evidence="1">TIR domain-containing protein</fullName>
    </submittedName>
</protein>
<dbReference type="AlphaFoldDB" id="A0A1G9IYY4"/>
<dbReference type="EMBL" id="FNFD01000018">
    <property type="protein sequence ID" value="SDL30420.1"/>
    <property type="molecule type" value="Genomic_DNA"/>
</dbReference>
<dbReference type="InterPro" id="IPR035897">
    <property type="entry name" value="Toll_tir_struct_dom_sf"/>
</dbReference>
<dbReference type="Gene3D" id="3.40.50.10140">
    <property type="entry name" value="Toll/interleukin-1 receptor homology (TIR) domain"/>
    <property type="match status" value="1"/>
</dbReference>